<keyword evidence="10" id="KW-1278">Translocase</keyword>
<protein>
    <recommendedName>
        <fullName evidence="4">Autoinducer 2 import ATP-binding protein LsrA</fullName>
        <ecNumber evidence="13">7.6.2.13</ecNumber>
    </recommendedName>
</protein>
<dbReference type="GO" id="GO:0005524">
    <property type="term" value="F:ATP binding"/>
    <property type="evidence" value="ECO:0007669"/>
    <property type="project" value="UniProtKB-KW"/>
</dbReference>
<feature type="domain" description="ABC transporter" evidence="15">
    <location>
        <begin position="10"/>
        <end position="247"/>
    </location>
</feature>
<dbReference type="InterPro" id="IPR027417">
    <property type="entry name" value="P-loop_NTPase"/>
</dbReference>
<dbReference type="InterPro" id="IPR003439">
    <property type="entry name" value="ABC_transporter-like_ATP-bd"/>
</dbReference>
<evidence type="ECO:0000259" key="15">
    <source>
        <dbReference type="PROSITE" id="PS50893"/>
    </source>
</evidence>
<dbReference type="Pfam" id="PF00005">
    <property type="entry name" value="ABC_tran"/>
    <property type="match status" value="2"/>
</dbReference>
<dbReference type="FunFam" id="3.40.50.300:FF:000127">
    <property type="entry name" value="Ribose import ATP-binding protein RbsA"/>
    <property type="match status" value="1"/>
</dbReference>
<reference evidence="16" key="1">
    <citation type="journal article" date="2015" name="PeerJ">
        <title>First genomic representation of candidate bacterial phylum KSB3 points to enhanced environmental sensing as a trigger of wastewater bulking.</title>
        <authorList>
            <person name="Sekiguchi Y."/>
            <person name="Ohashi A."/>
            <person name="Parks D.H."/>
            <person name="Yamauchi T."/>
            <person name="Tyson G.W."/>
            <person name="Hugenholtz P."/>
        </authorList>
    </citation>
    <scope>NUCLEOTIDE SEQUENCE [LARGE SCALE GENOMIC DNA]</scope>
</reference>
<proteinExistence type="inferred from homology"/>
<evidence type="ECO:0000256" key="4">
    <source>
        <dbReference type="ARBA" id="ARBA00019459"/>
    </source>
</evidence>
<evidence type="ECO:0000313" key="17">
    <source>
        <dbReference type="Proteomes" id="UP000030700"/>
    </source>
</evidence>
<keyword evidence="11" id="KW-0472">Membrane</keyword>
<keyword evidence="9 16" id="KW-0067">ATP-binding</keyword>
<evidence type="ECO:0000256" key="10">
    <source>
        <dbReference type="ARBA" id="ARBA00022967"/>
    </source>
</evidence>
<evidence type="ECO:0000256" key="14">
    <source>
        <dbReference type="ARBA" id="ARBA00034076"/>
    </source>
</evidence>
<comment type="similarity">
    <text evidence="2">Belongs to the ABC transporter superfamily. AI-2 autoinducer porter (TC 3.A.1.2.8) family.</text>
</comment>
<keyword evidence="7" id="KW-0677">Repeat</keyword>
<dbReference type="Proteomes" id="UP000030700">
    <property type="component" value="Unassembled WGS sequence"/>
</dbReference>
<dbReference type="PANTHER" id="PTHR43790:SF2">
    <property type="entry name" value="AUTOINDUCER 2 IMPORT ATP-BINDING PROTEIN LSRA"/>
    <property type="match status" value="1"/>
</dbReference>
<dbReference type="PROSITE" id="PS50893">
    <property type="entry name" value="ABC_TRANSPORTER_2"/>
    <property type="match status" value="2"/>
</dbReference>
<evidence type="ECO:0000256" key="13">
    <source>
        <dbReference type="ARBA" id="ARBA00023798"/>
    </source>
</evidence>
<comment type="catalytic activity">
    <reaction evidence="14">
        <text>ATP + H2O + (2R,4S)-2-methyl-2,3,3,4-tetrahydroxytetrahydrofuran-[AI-2-binding protein]Side 1 = ADP + phosphate + (2R,4S)-2-methyl-2,3,3,4-tetrahydroxytetrahydrofuranSide 2 + [AI-2-binding protein]Side 1.</text>
        <dbReference type="EC" id="7.6.2.13"/>
    </reaction>
</comment>
<dbReference type="PROSITE" id="PS00211">
    <property type="entry name" value="ABC_TRANSPORTER_1"/>
    <property type="match status" value="1"/>
</dbReference>
<evidence type="ECO:0000256" key="3">
    <source>
        <dbReference type="ARBA" id="ARBA00011262"/>
    </source>
</evidence>
<comment type="subunit">
    <text evidence="3">The complex is composed of two ATP-binding proteins (LsrA), two transmembrane proteins (LsrC and LsrD) and a solute-binding protein (LsrB).</text>
</comment>
<dbReference type="InterPro" id="IPR017871">
    <property type="entry name" value="ABC_transporter-like_CS"/>
</dbReference>
<dbReference type="SUPFAM" id="SSF52540">
    <property type="entry name" value="P-loop containing nucleoside triphosphate hydrolases"/>
    <property type="match status" value="2"/>
</dbReference>
<accession>A0A0S6W371</accession>
<keyword evidence="8" id="KW-0547">Nucleotide-binding</keyword>
<dbReference type="Gene3D" id="3.40.50.300">
    <property type="entry name" value="P-loop containing nucleotide triphosphate hydrolases"/>
    <property type="match status" value="2"/>
</dbReference>
<dbReference type="InterPro" id="IPR003593">
    <property type="entry name" value="AAA+_ATPase"/>
</dbReference>
<dbReference type="PANTHER" id="PTHR43790">
    <property type="entry name" value="CARBOHYDRATE TRANSPORT ATP-BINDING PROTEIN MG119-RELATED"/>
    <property type="match status" value="1"/>
</dbReference>
<dbReference type="EMBL" id="DF820459">
    <property type="protein sequence ID" value="GAK52783.1"/>
    <property type="molecule type" value="Genomic_DNA"/>
</dbReference>
<comment type="subcellular location">
    <subcellularLocation>
        <location evidence="1">Cell inner membrane</location>
        <topology evidence="1">Peripheral membrane protein</topology>
    </subcellularLocation>
</comment>
<dbReference type="HOGENOM" id="CLU_000604_92_3_0"/>
<evidence type="ECO:0000256" key="9">
    <source>
        <dbReference type="ARBA" id="ARBA00022840"/>
    </source>
</evidence>
<evidence type="ECO:0000256" key="11">
    <source>
        <dbReference type="ARBA" id="ARBA00023136"/>
    </source>
</evidence>
<dbReference type="EC" id="7.6.2.13" evidence="13"/>
<evidence type="ECO:0000256" key="6">
    <source>
        <dbReference type="ARBA" id="ARBA00022475"/>
    </source>
</evidence>
<gene>
    <name evidence="16" type="ORF">U14_04040</name>
</gene>
<sequence length="501" mass="56022">MENKAQVAALEVQHISKHFPGVQALSDVSVSLYAGEVHAIIGKNGAGKSTLMSIIFGLFQPDSGAILRGGTPVKIHRPVDAQHLGIGIVPQELNLVPQLSVMENITLGMSPCKIPHLQIDWKRMETQANHALAQIGEFIAPRSIVANLSAAQQQLVQIARAIAFGAKILIFDEPTASLALHETENLFKVIKQFQTQGGSVFYISHRLEEILEIADRVTVMRDGRNVKELEARHTNLHEMVTHMVGRELEETRSAAAFKPTEKQVVLQAERLSRKGEFQDISFELHAGEILGLAGLAGSGRTELVRCLYGDTSPDSGSLFVHTQKVSYRSPQQAIRDRLAYVPEERRKLGIFPLLDTRENITIPILDRLRRFFRIDRRKEYASAQEYAQKLDIRMSHFHQQIQHLSGGNQQKAILARWLLTDCKILILDEPTRGIDVNAKAEIYMQLSRLAEQGIAMIFISSELQEVINIADRILILHEGKLKGEVLAHQTNQTEILRIALS</sequence>
<dbReference type="STRING" id="1499966.U14_04040"/>
<evidence type="ECO:0000313" key="16">
    <source>
        <dbReference type="EMBL" id="GAK52783.1"/>
    </source>
</evidence>
<evidence type="ECO:0000256" key="7">
    <source>
        <dbReference type="ARBA" id="ARBA00022737"/>
    </source>
</evidence>
<dbReference type="InterPro" id="IPR050107">
    <property type="entry name" value="ABC_carbohydrate_import_ATPase"/>
</dbReference>
<dbReference type="GO" id="GO:0016887">
    <property type="term" value="F:ATP hydrolysis activity"/>
    <property type="evidence" value="ECO:0007669"/>
    <property type="project" value="InterPro"/>
</dbReference>
<dbReference type="GO" id="GO:0005886">
    <property type="term" value="C:plasma membrane"/>
    <property type="evidence" value="ECO:0007669"/>
    <property type="project" value="UniProtKB-SubCell"/>
</dbReference>
<comment type="function">
    <text evidence="12">Part of the ABC transporter complex LsrABCD involved in autoinducer 2 (AI-2) import. Responsible for energy coupling to the transport system.</text>
</comment>
<evidence type="ECO:0000256" key="8">
    <source>
        <dbReference type="ARBA" id="ARBA00022741"/>
    </source>
</evidence>
<keyword evidence="5" id="KW-0813">Transport</keyword>
<dbReference type="AlphaFoldDB" id="A0A0S6W371"/>
<keyword evidence="17" id="KW-1185">Reference proteome</keyword>
<organism evidence="16">
    <name type="scientific">Candidatus Moduliflexus flocculans</name>
    <dbReference type="NCBI Taxonomy" id="1499966"/>
    <lineage>
        <taxon>Bacteria</taxon>
        <taxon>Candidatus Moduliflexota</taxon>
        <taxon>Candidatus Moduliflexia</taxon>
        <taxon>Candidatus Moduliflexales</taxon>
        <taxon>Candidatus Moduliflexaceae</taxon>
    </lineage>
</organism>
<feature type="domain" description="ABC transporter" evidence="15">
    <location>
        <begin position="260"/>
        <end position="498"/>
    </location>
</feature>
<evidence type="ECO:0000256" key="12">
    <source>
        <dbReference type="ARBA" id="ARBA00023747"/>
    </source>
</evidence>
<dbReference type="CDD" id="cd03216">
    <property type="entry name" value="ABC_Carb_Monos_I"/>
    <property type="match status" value="1"/>
</dbReference>
<dbReference type="SMART" id="SM00382">
    <property type="entry name" value="AAA"/>
    <property type="match status" value="2"/>
</dbReference>
<evidence type="ECO:0000256" key="2">
    <source>
        <dbReference type="ARBA" id="ARBA00009404"/>
    </source>
</evidence>
<evidence type="ECO:0000256" key="5">
    <source>
        <dbReference type="ARBA" id="ARBA00022448"/>
    </source>
</evidence>
<dbReference type="CDD" id="cd03215">
    <property type="entry name" value="ABC_Carb_Monos_II"/>
    <property type="match status" value="1"/>
</dbReference>
<evidence type="ECO:0000256" key="1">
    <source>
        <dbReference type="ARBA" id="ARBA00004417"/>
    </source>
</evidence>
<name>A0A0S6W371_9BACT</name>
<keyword evidence="6" id="KW-1003">Cell membrane</keyword>